<comment type="catalytic activity">
    <reaction evidence="1">
        <text>chorismate = isochorismate</text>
        <dbReference type="Rhea" id="RHEA:18985"/>
        <dbReference type="ChEBI" id="CHEBI:29748"/>
        <dbReference type="ChEBI" id="CHEBI:29780"/>
        <dbReference type="EC" id="5.4.4.2"/>
    </reaction>
</comment>
<evidence type="ECO:0000256" key="4">
    <source>
        <dbReference type="ARBA" id="ARBA00023235"/>
    </source>
</evidence>
<reference evidence="7 8" key="1">
    <citation type="submission" date="2019-09" db="EMBL/GenBank/DDBJ databases">
        <title>Genome sequencing of strain KACC 19322.</title>
        <authorList>
            <person name="Heo J."/>
            <person name="Kim S.-J."/>
            <person name="Kim J.-S."/>
            <person name="Hong S.-B."/>
            <person name="Kwon S.-W."/>
        </authorList>
    </citation>
    <scope>NUCLEOTIDE SEQUENCE [LARGE SCALE GENOMIC DNA]</scope>
    <source>
        <strain evidence="7 8">KACC 19322</strain>
    </source>
</reference>
<evidence type="ECO:0000259" key="6">
    <source>
        <dbReference type="Pfam" id="PF00425"/>
    </source>
</evidence>
<evidence type="ECO:0000256" key="2">
    <source>
        <dbReference type="ARBA" id="ARBA00005297"/>
    </source>
</evidence>
<dbReference type="Gene3D" id="3.60.120.10">
    <property type="entry name" value="Anthranilate synthase"/>
    <property type="match status" value="1"/>
</dbReference>
<dbReference type="InterPro" id="IPR004561">
    <property type="entry name" value="IsoChor_synthase"/>
</dbReference>
<dbReference type="OrthoDB" id="9806579at2"/>
<dbReference type="PANTHER" id="PTHR42839">
    <property type="entry name" value="ISOCHORISMATE SYNTHASE ENTC"/>
    <property type="match status" value="1"/>
</dbReference>
<evidence type="ECO:0000256" key="1">
    <source>
        <dbReference type="ARBA" id="ARBA00000799"/>
    </source>
</evidence>
<proteinExistence type="inferred from homology"/>
<keyword evidence="4 7" id="KW-0413">Isomerase</keyword>
<dbReference type="EMBL" id="CP043504">
    <property type="protein sequence ID" value="QEO10724.1"/>
    <property type="molecule type" value="Genomic_DNA"/>
</dbReference>
<dbReference type="InterPro" id="IPR015890">
    <property type="entry name" value="Chorismate_C"/>
</dbReference>
<organism evidence="7 8">
    <name type="scientific">Protaetiibacter larvae</name>
    <dbReference type="NCBI Taxonomy" id="2592654"/>
    <lineage>
        <taxon>Bacteria</taxon>
        <taxon>Bacillati</taxon>
        <taxon>Actinomycetota</taxon>
        <taxon>Actinomycetes</taxon>
        <taxon>Micrococcales</taxon>
        <taxon>Microbacteriaceae</taxon>
        <taxon>Protaetiibacter</taxon>
    </lineage>
</organism>
<dbReference type="KEGG" id="lyk:FLP23_01555"/>
<accession>A0A5C1Y9V6</accession>
<dbReference type="GO" id="GO:0008909">
    <property type="term" value="F:isochorismate synthase activity"/>
    <property type="evidence" value="ECO:0007669"/>
    <property type="project" value="UniProtKB-EC"/>
</dbReference>
<dbReference type="EC" id="5.4.4.2" evidence="3"/>
<name>A0A5C1Y9V6_9MICO</name>
<dbReference type="NCBIfam" id="TIGR00543">
    <property type="entry name" value="isochor_syn"/>
    <property type="match status" value="1"/>
</dbReference>
<evidence type="ECO:0000313" key="8">
    <source>
        <dbReference type="Proteomes" id="UP000322159"/>
    </source>
</evidence>
<protein>
    <recommendedName>
        <fullName evidence="3">isochorismate synthase</fullName>
        <ecNumber evidence="3">5.4.4.2</ecNumber>
    </recommendedName>
    <alternativeName>
        <fullName evidence="5">Isochorismate mutase</fullName>
    </alternativeName>
</protein>
<sequence length="414" mass="43151">MPQLTARSRVADPVTSLLPLLDAESPLLFVRRGEGVAGLGEALRLEFSGPDRITRAAETWRRIAAAATVDDSVGLSGSGLLAFGAFTFDDDSAYPSVLIVPRTIIGRRDGVSWVTRITLDGDDTPAPEPSIRPLGAEFRLSLQPGRLDGAHYREIVADAVARIQAGELRKVVLARDLVGHLPTGGDLRRVLVDLALGYPDTWTFAVDGHIGSSPETLVRVSHGHVSARVLAGSVARGADADADHAAALALATSTKDVDEHRYAVQSVLAALGPHARGAGGGGGISASEVPFALKLPNLWHLATNIEGTLSDGSSALDLAAALHPTAAVAGTPTAKALEVIRELEPLDRGRYGGPVGWVDANGDGKWAVSLRSAEVDAEGGIRAFAGAGILAQSDPDVELAETKLKFRPIVEAFG</sequence>
<evidence type="ECO:0000256" key="3">
    <source>
        <dbReference type="ARBA" id="ARBA00012824"/>
    </source>
</evidence>
<dbReference type="AlphaFoldDB" id="A0A5C1Y9V6"/>
<dbReference type="Pfam" id="PF00425">
    <property type="entry name" value="Chorismate_bind"/>
    <property type="match status" value="1"/>
</dbReference>
<keyword evidence="8" id="KW-1185">Reference proteome</keyword>
<dbReference type="PANTHER" id="PTHR42839:SF2">
    <property type="entry name" value="ISOCHORISMATE SYNTHASE ENTC"/>
    <property type="match status" value="1"/>
</dbReference>
<feature type="domain" description="Chorismate-utilising enzyme C-terminal" evidence="6">
    <location>
        <begin position="150"/>
        <end position="405"/>
    </location>
</feature>
<evidence type="ECO:0000313" key="7">
    <source>
        <dbReference type="EMBL" id="QEO10724.1"/>
    </source>
</evidence>
<gene>
    <name evidence="7" type="ORF">FLP23_01555</name>
</gene>
<evidence type="ECO:0000256" key="5">
    <source>
        <dbReference type="ARBA" id="ARBA00041564"/>
    </source>
</evidence>
<comment type="similarity">
    <text evidence="2">Belongs to the isochorismate synthase family.</text>
</comment>
<dbReference type="SUPFAM" id="SSF56322">
    <property type="entry name" value="ADC synthase"/>
    <property type="match status" value="1"/>
</dbReference>
<dbReference type="InterPro" id="IPR005801">
    <property type="entry name" value="ADC_synthase"/>
</dbReference>
<dbReference type="Proteomes" id="UP000322159">
    <property type="component" value="Chromosome"/>
</dbReference>